<organism evidence="1 2">
    <name type="scientific">Hohenbuehelia grisea</name>
    <dbReference type="NCBI Taxonomy" id="104357"/>
    <lineage>
        <taxon>Eukaryota</taxon>
        <taxon>Fungi</taxon>
        <taxon>Dikarya</taxon>
        <taxon>Basidiomycota</taxon>
        <taxon>Agaricomycotina</taxon>
        <taxon>Agaricomycetes</taxon>
        <taxon>Agaricomycetidae</taxon>
        <taxon>Agaricales</taxon>
        <taxon>Pleurotineae</taxon>
        <taxon>Pleurotaceae</taxon>
        <taxon>Hohenbuehelia</taxon>
    </lineage>
</organism>
<sequence length="83" mass="8885">MSDMTLGQTVHIPDDYFELYGSYLEGKSLRVLTLQGGYATCSILPVDPRGAAQTVQVKVEHLKIGRHPGGAANTWGPAGGTQR</sequence>
<protein>
    <submittedName>
        <fullName evidence="1">Uncharacterized protein</fullName>
    </submittedName>
</protein>
<comment type="caution">
    <text evidence="1">The sequence shown here is derived from an EMBL/GenBank/DDBJ whole genome shotgun (WGS) entry which is preliminary data.</text>
</comment>
<evidence type="ECO:0000313" key="1">
    <source>
        <dbReference type="EMBL" id="KAL0945903.1"/>
    </source>
</evidence>
<accession>A0ABR3IRI7</accession>
<evidence type="ECO:0000313" key="2">
    <source>
        <dbReference type="Proteomes" id="UP001556367"/>
    </source>
</evidence>
<name>A0ABR3IRI7_9AGAR</name>
<dbReference type="Proteomes" id="UP001556367">
    <property type="component" value="Unassembled WGS sequence"/>
</dbReference>
<proteinExistence type="predicted"/>
<gene>
    <name evidence="1" type="ORF">HGRIS_012185</name>
</gene>
<dbReference type="EMBL" id="JASNQZ010000015">
    <property type="protein sequence ID" value="KAL0945903.1"/>
    <property type="molecule type" value="Genomic_DNA"/>
</dbReference>
<reference evidence="2" key="1">
    <citation type="submission" date="2024-06" db="EMBL/GenBank/DDBJ databases">
        <title>Multi-omics analyses provide insights into the biosynthesis of the anticancer antibiotic pleurotin in Hohenbuehelia grisea.</title>
        <authorList>
            <person name="Weaver J.A."/>
            <person name="Alberti F."/>
        </authorList>
    </citation>
    <scope>NUCLEOTIDE SEQUENCE [LARGE SCALE GENOMIC DNA]</scope>
    <source>
        <strain evidence="2">T-177</strain>
    </source>
</reference>
<keyword evidence="2" id="KW-1185">Reference proteome</keyword>